<feature type="domain" description="HMA" evidence="11">
    <location>
        <begin position="2"/>
        <end position="67"/>
    </location>
</feature>
<dbReference type="SFLD" id="SFLDG00002">
    <property type="entry name" value="C1.7:_P-type_atpase_like"/>
    <property type="match status" value="1"/>
</dbReference>
<dbReference type="Gene3D" id="3.30.70.100">
    <property type="match status" value="1"/>
</dbReference>
<dbReference type="PROSITE" id="PS00154">
    <property type="entry name" value="ATPASE_E1_E2"/>
    <property type="match status" value="1"/>
</dbReference>
<feature type="transmembrane region" description="Helical" evidence="10">
    <location>
        <begin position="120"/>
        <end position="138"/>
    </location>
</feature>
<dbReference type="SUPFAM" id="SSF56784">
    <property type="entry name" value="HAD-like"/>
    <property type="match status" value="1"/>
</dbReference>
<evidence type="ECO:0000256" key="4">
    <source>
        <dbReference type="ARBA" id="ARBA00022723"/>
    </source>
</evidence>
<keyword evidence="10" id="KW-1003">Cell membrane</keyword>
<evidence type="ECO:0000313" key="13">
    <source>
        <dbReference type="Proteomes" id="UP000671862"/>
    </source>
</evidence>
<keyword evidence="4 10" id="KW-0479">Metal-binding</keyword>
<proteinExistence type="inferred from homology"/>
<dbReference type="CDD" id="cd07548">
    <property type="entry name" value="P-type_ATPase-Cd_Zn_Co_like"/>
    <property type="match status" value="1"/>
</dbReference>
<feature type="transmembrane region" description="Helical" evidence="10">
    <location>
        <begin position="651"/>
        <end position="670"/>
    </location>
</feature>
<dbReference type="InterPro" id="IPR023299">
    <property type="entry name" value="ATPase_P-typ_cyto_dom_N"/>
</dbReference>
<dbReference type="InterPro" id="IPR023214">
    <property type="entry name" value="HAD_sf"/>
</dbReference>
<feature type="transmembrane region" description="Helical" evidence="10">
    <location>
        <begin position="319"/>
        <end position="337"/>
    </location>
</feature>
<evidence type="ECO:0000256" key="2">
    <source>
        <dbReference type="ARBA" id="ARBA00006024"/>
    </source>
</evidence>
<evidence type="ECO:0000256" key="1">
    <source>
        <dbReference type="ARBA" id="ARBA00004141"/>
    </source>
</evidence>
<feature type="transmembrane region" description="Helical" evidence="10">
    <location>
        <begin position="676"/>
        <end position="697"/>
    </location>
</feature>
<dbReference type="InterPro" id="IPR036163">
    <property type="entry name" value="HMA_dom_sf"/>
</dbReference>
<dbReference type="EMBL" id="CP071446">
    <property type="protein sequence ID" value="QTA37375.1"/>
    <property type="molecule type" value="Genomic_DNA"/>
</dbReference>
<dbReference type="InterPro" id="IPR023298">
    <property type="entry name" value="ATPase_P-typ_TM_dom_sf"/>
</dbReference>
<dbReference type="Pfam" id="PF00122">
    <property type="entry name" value="E1-E2_ATPase"/>
    <property type="match status" value="1"/>
</dbReference>
<keyword evidence="13" id="KW-1185">Reference proteome</keyword>
<keyword evidence="8 10" id="KW-1133">Transmembrane helix</keyword>
<dbReference type="SUPFAM" id="SSF81653">
    <property type="entry name" value="Calcium ATPase, transduction domain A"/>
    <property type="match status" value="1"/>
</dbReference>
<gene>
    <name evidence="12" type="primary">cadA</name>
    <name evidence="12" type="ORF">JYK00_06440</name>
</gene>
<feature type="transmembrane region" description="Helical" evidence="10">
    <location>
        <begin position="98"/>
        <end position="114"/>
    </location>
</feature>
<evidence type="ECO:0000313" key="12">
    <source>
        <dbReference type="EMBL" id="QTA37375.1"/>
    </source>
</evidence>
<dbReference type="NCBIfam" id="TIGR01512">
    <property type="entry name" value="ATPase-IB2_Cd"/>
    <property type="match status" value="1"/>
</dbReference>
<dbReference type="PRINTS" id="PR00941">
    <property type="entry name" value="CDATPASE"/>
</dbReference>
<evidence type="ECO:0000256" key="9">
    <source>
        <dbReference type="ARBA" id="ARBA00023136"/>
    </source>
</evidence>
<dbReference type="InterPro" id="IPR044492">
    <property type="entry name" value="P_typ_ATPase_HD_dom"/>
</dbReference>
<dbReference type="PRINTS" id="PR00119">
    <property type="entry name" value="CATATPASE"/>
</dbReference>
<dbReference type="PANTHER" id="PTHR48085">
    <property type="entry name" value="CADMIUM/ZINC-TRANSPORTING ATPASE HMA2-RELATED"/>
    <property type="match status" value="1"/>
</dbReference>
<dbReference type="Gene3D" id="3.40.1110.10">
    <property type="entry name" value="Calcium-transporting ATPase, cytoplasmic domain N"/>
    <property type="match status" value="1"/>
</dbReference>
<comment type="subcellular location">
    <subcellularLocation>
        <location evidence="10">Cell membrane</location>
    </subcellularLocation>
    <subcellularLocation>
        <location evidence="1">Membrane</location>
        <topology evidence="1">Multi-pass membrane protein</topology>
    </subcellularLocation>
</comment>
<keyword evidence="7" id="KW-1278">Translocase</keyword>
<dbReference type="InterPro" id="IPR051014">
    <property type="entry name" value="Cation_Transport_ATPase_IB"/>
</dbReference>
<dbReference type="Proteomes" id="UP000671862">
    <property type="component" value="Chromosome"/>
</dbReference>
<keyword evidence="9 10" id="KW-0472">Membrane</keyword>
<dbReference type="InterPro" id="IPR018303">
    <property type="entry name" value="ATPase_P-typ_P_site"/>
</dbReference>
<dbReference type="InterPro" id="IPR001757">
    <property type="entry name" value="P_typ_ATPase"/>
</dbReference>
<dbReference type="PROSITE" id="PS50846">
    <property type="entry name" value="HMA_2"/>
    <property type="match status" value="1"/>
</dbReference>
<evidence type="ECO:0000256" key="7">
    <source>
        <dbReference type="ARBA" id="ARBA00022967"/>
    </source>
</evidence>
<dbReference type="NCBIfam" id="TIGR01494">
    <property type="entry name" value="ATPase_P-type"/>
    <property type="match status" value="1"/>
</dbReference>
<dbReference type="NCBIfam" id="TIGR01525">
    <property type="entry name" value="ATPase-IB_hvy"/>
    <property type="match status" value="1"/>
</dbReference>
<dbReference type="InterPro" id="IPR036412">
    <property type="entry name" value="HAD-like_sf"/>
</dbReference>
<evidence type="ECO:0000259" key="11">
    <source>
        <dbReference type="PROSITE" id="PS50846"/>
    </source>
</evidence>
<dbReference type="RefSeq" id="WP_207566100.1">
    <property type="nucleotide sequence ID" value="NZ_CP071446.1"/>
</dbReference>
<dbReference type="InterPro" id="IPR027256">
    <property type="entry name" value="P-typ_ATPase_IB"/>
</dbReference>
<dbReference type="Pfam" id="PF00702">
    <property type="entry name" value="Hydrolase"/>
    <property type="match status" value="1"/>
</dbReference>
<dbReference type="Gene3D" id="3.40.50.1000">
    <property type="entry name" value="HAD superfamily/HAD-like"/>
    <property type="match status" value="1"/>
</dbReference>
<evidence type="ECO:0000256" key="10">
    <source>
        <dbReference type="RuleBase" id="RU362081"/>
    </source>
</evidence>
<keyword evidence="3 10" id="KW-0812">Transmembrane</keyword>
<name>A0ABX7S6J7_9BACT</name>
<dbReference type="Pfam" id="PF00403">
    <property type="entry name" value="HMA"/>
    <property type="match status" value="1"/>
</dbReference>
<comment type="similarity">
    <text evidence="2 10">Belongs to the cation transport ATPase (P-type) (TC 3.A.3) family. Type IB subfamily.</text>
</comment>
<dbReference type="SUPFAM" id="SSF55008">
    <property type="entry name" value="HMA, heavy metal-associated domain"/>
    <property type="match status" value="1"/>
</dbReference>
<dbReference type="SUPFAM" id="SSF81665">
    <property type="entry name" value="Calcium ATPase, transmembrane domain M"/>
    <property type="match status" value="1"/>
</dbReference>
<dbReference type="CDD" id="cd00371">
    <property type="entry name" value="HMA"/>
    <property type="match status" value="1"/>
</dbReference>
<evidence type="ECO:0000256" key="3">
    <source>
        <dbReference type="ARBA" id="ARBA00022692"/>
    </source>
</evidence>
<evidence type="ECO:0000256" key="8">
    <source>
        <dbReference type="ARBA" id="ARBA00022989"/>
    </source>
</evidence>
<evidence type="ECO:0000256" key="5">
    <source>
        <dbReference type="ARBA" id="ARBA00022741"/>
    </source>
</evidence>
<accession>A0ABX7S6J7</accession>
<evidence type="ECO:0000256" key="6">
    <source>
        <dbReference type="ARBA" id="ARBA00022840"/>
    </source>
</evidence>
<organism evidence="12 13">
    <name type="scientific">Thermosipho ferrireducens</name>
    <dbReference type="NCBI Taxonomy" id="2571116"/>
    <lineage>
        <taxon>Bacteria</taxon>
        <taxon>Thermotogati</taxon>
        <taxon>Thermotogota</taxon>
        <taxon>Thermotogae</taxon>
        <taxon>Thermotogales</taxon>
        <taxon>Fervidobacteriaceae</taxon>
        <taxon>Thermosipho</taxon>
    </lineage>
</organism>
<feature type="transmembrane region" description="Helical" evidence="10">
    <location>
        <begin position="349"/>
        <end position="374"/>
    </location>
</feature>
<dbReference type="InterPro" id="IPR059000">
    <property type="entry name" value="ATPase_P-type_domA"/>
</dbReference>
<dbReference type="Gene3D" id="2.70.150.10">
    <property type="entry name" value="Calcium-transporting ATPase, cytoplasmic transduction domain A"/>
    <property type="match status" value="1"/>
</dbReference>
<keyword evidence="5 10" id="KW-0547">Nucleotide-binding</keyword>
<dbReference type="InterPro" id="IPR006121">
    <property type="entry name" value="HMA_dom"/>
</dbReference>
<sequence length="701" mass="77570">MEKKKLVLEGLDCANCAAKIEEKVKKLENIEDVSLNFLTKTLSFEVKDESKVEEIKKIVKKLEPNIKIREYDKEQEIKQEKNHHSHDHGGSFNKRNEIIRLILTVTFFIAAIFVKDPYSLKVTLYVIAYLISGGKVLLRSFKNIIRGNVFDENFLMSIATIGAFAIKEYPEAVGVMLFFEIGEFLQELAIDNSKRSIKALLDIRPDYANLLKDGNELKVSPEKVQKGDLILVKPGERVPLDGIIVKGSTMVDTSALTGESVPRSLKEGEEVLSGFININSVITVKVEKEYSESTIAKILDMVENAASKKARTEKLITKFARYYTPVVVFMAVALATLPPLLTGAPFETWLYRALIFLVISCPCGLVVSIPLGYFAGIGSLSKHGVLAKGGNYLEVLKNLDTIIFDKTGTLTEGVFEVVKVQPTEEFSPEELLEIAAYAESYSNHPIADSIKKKYNKKIEKELIEEYEEISGHGIKAKINGKIILVGNKKLMNKFNIKAPDIEFHGTIVFVAVNGNFAGYIGISDKIKANVADAIRKLKELGVKHTIMLTGDSEKVAESVAKEIGIDKYYAELLPEDKVKFFEKFNSGISTAFVGDGINDAPVLTRADVGIAMGGLGSDAAIEAADVIIMDDDISKISDAIKISRKTLKITWENIIMVFSIKVLFLVLGALGRTDMWGAVFADVGVTLIAIFNSLRVFNKRK</sequence>
<reference evidence="12 13" key="1">
    <citation type="submission" date="2021-03" db="EMBL/GenBank/DDBJ databases">
        <title>Thermosipho ferrireducens sp.nov., an anaerobic thermophilic iron-reducing bacterium isolated from a deep-sea hydrothermal sulfide deposits.</title>
        <authorList>
            <person name="Zeng X."/>
            <person name="Chen Y."/>
            <person name="Shao Z."/>
        </authorList>
    </citation>
    <scope>NUCLEOTIDE SEQUENCE [LARGE SCALE GENOMIC DNA]</scope>
    <source>
        <strain evidence="12 13">JL129W03</strain>
    </source>
</reference>
<dbReference type="PANTHER" id="PTHR48085:SF5">
    <property type="entry name" value="CADMIUM_ZINC-TRANSPORTING ATPASE HMA4-RELATED"/>
    <property type="match status" value="1"/>
</dbReference>
<dbReference type="InterPro" id="IPR008250">
    <property type="entry name" value="ATPase_P-typ_transduc_dom_A_sf"/>
</dbReference>
<dbReference type="SFLD" id="SFLDS00003">
    <property type="entry name" value="Haloacid_Dehalogenase"/>
    <property type="match status" value="1"/>
</dbReference>
<keyword evidence="6 10" id="KW-0067">ATP-binding</keyword>
<dbReference type="SFLD" id="SFLDF00027">
    <property type="entry name" value="p-type_atpase"/>
    <property type="match status" value="1"/>
</dbReference>
<protein>
    <submittedName>
        <fullName evidence="12">Cadmium-translocating P-type ATPase</fullName>
    </submittedName>
</protein>